<dbReference type="EMBL" id="RCCE01000001">
    <property type="protein sequence ID" value="RLJ60325.1"/>
    <property type="molecule type" value="Genomic_DNA"/>
</dbReference>
<reference evidence="1 2" key="1">
    <citation type="submission" date="2018-10" db="EMBL/GenBank/DDBJ databases">
        <title>Genomic Encyclopedia of Archaeal and Bacterial Type Strains, Phase II (KMG-II): from individual species to whole genera.</title>
        <authorList>
            <person name="Goeker M."/>
        </authorList>
    </citation>
    <scope>NUCLEOTIDE SEQUENCE [LARGE SCALE GENOMIC DNA]</scope>
    <source>
        <strain evidence="1 2">DSM 29466</strain>
    </source>
</reference>
<keyword evidence="2" id="KW-1185">Reference proteome</keyword>
<comment type="caution">
    <text evidence="1">The sequence shown here is derived from an EMBL/GenBank/DDBJ whole genome shotgun (WGS) entry which is preliminary data.</text>
</comment>
<organism evidence="1 2">
    <name type="scientific">Litoreibacter meonggei</name>
    <dbReference type="NCBI Taxonomy" id="1049199"/>
    <lineage>
        <taxon>Bacteria</taxon>
        <taxon>Pseudomonadati</taxon>
        <taxon>Pseudomonadota</taxon>
        <taxon>Alphaproteobacteria</taxon>
        <taxon>Rhodobacterales</taxon>
        <taxon>Roseobacteraceae</taxon>
        <taxon>Litoreibacter</taxon>
    </lineage>
</organism>
<dbReference type="Proteomes" id="UP000269157">
    <property type="component" value="Unassembled WGS sequence"/>
</dbReference>
<name>A0A497X531_9RHOB</name>
<evidence type="ECO:0000313" key="2">
    <source>
        <dbReference type="Proteomes" id="UP000269157"/>
    </source>
</evidence>
<protein>
    <submittedName>
        <fullName evidence="1">Uncharacterized protein</fullName>
    </submittedName>
</protein>
<dbReference type="AlphaFoldDB" id="A0A497X531"/>
<accession>A0A497X531</accession>
<gene>
    <name evidence="1" type="ORF">BCF46_0523</name>
</gene>
<proteinExistence type="predicted"/>
<evidence type="ECO:0000313" key="1">
    <source>
        <dbReference type="EMBL" id="RLJ60325.1"/>
    </source>
</evidence>
<sequence length="47" mass="5238">MMEFATEFLSLFAAVLMVLPAMPFFKKIADVEMLDIGIGQAVRETNT</sequence>